<evidence type="ECO:0000259" key="2">
    <source>
        <dbReference type="Pfam" id="PF00534"/>
    </source>
</evidence>
<dbReference type="AlphaFoldDB" id="A0A7D5P5H3"/>
<evidence type="ECO:0000313" key="5">
    <source>
        <dbReference type="Proteomes" id="UP000509346"/>
    </source>
</evidence>
<sequence length="363" mass="40635">MIIDAFSIRTGHGIERYNKELLRAIDEINPNIRITVIYGSKHDLMGLENLNEGVIGPANENFIPIRDNISFLYRLSGMDFDVFHTTRSTGPLYSFPGKKVIRTVHDLGRKYSGTERKGVKTRLYKEVAEGRALSNSDRIVTVSDNTKEDILYHYDIKRSKVMTIPNGISKKFKRKEAEKLEGTKEKYGLQDKFVLNVGAISPRKNTRRLATAWENSEVSEEYSLVIAGGTGDRGEEIKEEIKGPSNISLVGYVPEDDLVNLYNLADLFVFPSLFEGFGFPPLEAMACGTPVIASNTSSLPEVVGDAGINVNPKDTIELSESINRVLKNEELKNKLMTKGIDRAAEFSWKQTAKSILTCYKDLI</sequence>
<protein>
    <submittedName>
        <fullName evidence="4">Glycosyltransferase family 4 protein</fullName>
    </submittedName>
</protein>
<evidence type="ECO:0000256" key="1">
    <source>
        <dbReference type="ARBA" id="ARBA00022679"/>
    </source>
</evidence>
<dbReference type="GeneID" id="56082177"/>
<dbReference type="Proteomes" id="UP000509346">
    <property type="component" value="Chromosome"/>
</dbReference>
<dbReference type="InterPro" id="IPR028098">
    <property type="entry name" value="Glyco_trans_4-like_N"/>
</dbReference>
<organism evidence="4 5">
    <name type="scientific">Halosimplex pelagicum</name>
    <dbReference type="NCBI Taxonomy" id="869886"/>
    <lineage>
        <taxon>Archaea</taxon>
        <taxon>Methanobacteriati</taxon>
        <taxon>Methanobacteriota</taxon>
        <taxon>Stenosarchaea group</taxon>
        <taxon>Halobacteria</taxon>
        <taxon>Halobacteriales</taxon>
        <taxon>Haloarculaceae</taxon>
        <taxon>Halosimplex</taxon>
    </lineage>
</organism>
<gene>
    <name evidence="4" type="ORF">HZS54_06270</name>
</gene>
<evidence type="ECO:0000313" key="4">
    <source>
        <dbReference type="EMBL" id="QLH81266.1"/>
    </source>
</evidence>
<dbReference type="Gene3D" id="3.40.50.2000">
    <property type="entry name" value="Glycogen Phosphorylase B"/>
    <property type="match status" value="2"/>
</dbReference>
<dbReference type="PANTHER" id="PTHR46401:SF2">
    <property type="entry name" value="GLYCOSYLTRANSFERASE WBBK-RELATED"/>
    <property type="match status" value="1"/>
</dbReference>
<dbReference type="PANTHER" id="PTHR46401">
    <property type="entry name" value="GLYCOSYLTRANSFERASE WBBK-RELATED"/>
    <property type="match status" value="1"/>
</dbReference>
<reference evidence="4 5" key="1">
    <citation type="submission" date="2020-07" db="EMBL/GenBank/DDBJ databases">
        <title>Halosimplex litoreum sp. nov. and Halosimplex rubrum sp. nov., isolated from different salt environments.</title>
        <authorList>
            <person name="Cui H."/>
        </authorList>
    </citation>
    <scope>NUCLEOTIDE SEQUENCE [LARGE SCALE GENOMIC DNA]</scope>
    <source>
        <strain evidence="4 5">R2</strain>
    </source>
</reference>
<feature type="domain" description="Glycosyl transferase family 1" evidence="2">
    <location>
        <begin position="190"/>
        <end position="339"/>
    </location>
</feature>
<evidence type="ECO:0000259" key="3">
    <source>
        <dbReference type="Pfam" id="PF13439"/>
    </source>
</evidence>
<dbReference type="Pfam" id="PF00534">
    <property type="entry name" value="Glycos_transf_1"/>
    <property type="match status" value="1"/>
</dbReference>
<dbReference type="OrthoDB" id="131038at2157"/>
<proteinExistence type="predicted"/>
<dbReference type="KEGG" id="hpel:HZS54_06270"/>
<dbReference type="SUPFAM" id="SSF53756">
    <property type="entry name" value="UDP-Glycosyltransferase/glycogen phosphorylase"/>
    <property type="match status" value="1"/>
</dbReference>
<accession>A0A7D5P5H3</accession>
<dbReference type="Pfam" id="PF13439">
    <property type="entry name" value="Glyco_transf_4"/>
    <property type="match status" value="1"/>
</dbReference>
<dbReference type="FunFam" id="3.40.50.2000:FF:000119">
    <property type="entry name" value="Glycosyl transferase group 1"/>
    <property type="match status" value="1"/>
</dbReference>
<dbReference type="RefSeq" id="WP_179921090.1">
    <property type="nucleotide sequence ID" value="NZ_CP058909.1"/>
</dbReference>
<dbReference type="InterPro" id="IPR001296">
    <property type="entry name" value="Glyco_trans_1"/>
</dbReference>
<feature type="domain" description="Glycosyltransferase subfamily 4-like N-terminal" evidence="3">
    <location>
        <begin position="13"/>
        <end position="169"/>
    </location>
</feature>
<dbReference type="CDD" id="cd03809">
    <property type="entry name" value="GT4_MtfB-like"/>
    <property type="match status" value="1"/>
</dbReference>
<keyword evidence="5" id="KW-1185">Reference proteome</keyword>
<dbReference type="EMBL" id="CP058909">
    <property type="protein sequence ID" value="QLH81266.1"/>
    <property type="molecule type" value="Genomic_DNA"/>
</dbReference>
<keyword evidence="1 4" id="KW-0808">Transferase</keyword>
<name>A0A7D5P5H3_9EURY</name>
<dbReference type="GO" id="GO:0016757">
    <property type="term" value="F:glycosyltransferase activity"/>
    <property type="evidence" value="ECO:0007669"/>
    <property type="project" value="InterPro"/>
</dbReference>